<keyword evidence="4 9" id="KW-0547">Nucleotide-binding</keyword>
<feature type="compositionally biased region" description="Basic and acidic residues" evidence="10">
    <location>
        <begin position="513"/>
        <end position="526"/>
    </location>
</feature>
<dbReference type="RefSeq" id="XP_054110823.1">
    <property type="nucleotide sequence ID" value="XM_054254848.1"/>
</dbReference>
<dbReference type="RefSeq" id="XP_054110817.1">
    <property type="nucleotide sequence ID" value="XM_054254842.1"/>
</dbReference>
<keyword evidence="13" id="KW-1185">Reference proteome</keyword>
<dbReference type="KEGG" id="cjc:100402012"/>
<reference evidence="12 13" key="1">
    <citation type="submission" date="2009-03" db="EMBL/GenBank/DDBJ databases">
        <authorList>
            <person name="Warren W."/>
            <person name="Ye L."/>
            <person name="Minx P."/>
            <person name="Worley K."/>
            <person name="Gibbs R."/>
            <person name="Wilson R.K."/>
        </authorList>
    </citation>
    <scope>NUCLEOTIDE SEQUENCE [LARGE SCALE GENOMIC DNA]</scope>
</reference>
<dbReference type="OrthoDB" id="339325at2759"/>
<evidence type="ECO:0000256" key="4">
    <source>
        <dbReference type="ARBA" id="ARBA00022741"/>
    </source>
</evidence>
<dbReference type="AlphaFoldDB" id="A0A8I3WC81"/>
<evidence type="ECO:0000259" key="11">
    <source>
        <dbReference type="PROSITE" id="PS50011"/>
    </source>
</evidence>
<dbReference type="RefSeq" id="XP_054110820.1">
    <property type="nucleotide sequence ID" value="XM_054254845.1"/>
</dbReference>
<dbReference type="SMART" id="SM00220">
    <property type="entry name" value="S_TKc"/>
    <property type="match status" value="1"/>
</dbReference>
<feature type="region of interest" description="Disordered" evidence="10">
    <location>
        <begin position="505"/>
        <end position="541"/>
    </location>
</feature>
<dbReference type="GO" id="GO:0004674">
    <property type="term" value="F:protein serine/threonine kinase activity"/>
    <property type="evidence" value="ECO:0007669"/>
    <property type="project" value="UniProtKB-KW"/>
</dbReference>
<comment type="catalytic activity">
    <reaction evidence="8">
        <text>L-seryl-[protein] + ATP = O-phospho-L-seryl-[protein] + ADP + H(+)</text>
        <dbReference type="Rhea" id="RHEA:17989"/>
        <dbReference type="Rhea" id="RHEA-COMP:9863"/>
        <dbReference type="Rhea" id="RHEA-COMP:11604"/>
        <dbReference type="ChEBI" id="CHEBI:15378"/>
        <dbReference type="ChEBI" id="CHEBI:29999"/>
        <dbReference type="ChEBI" id="CHEBI:30616"/>
        <dbReference type="ChEBI" id="CHEBI:83421"/>
        <dbReference type="ChEBI" id="CHEBI:456216"/>
        <dbReference type="EC" id="2.7.11.1"/>
    </reaction>
</comment>
<keyword evidence="3" id="KW-0808">Transferase</keyword>
<accession>A0A8I3WC81</accession>
<evidence type="ECO:0000313" key="12">
    <source>
        <dbReference type="Ensembl" id="ENSCJAP00000085801.1"/>
    </source>
</evidence>
<dbReference type="Ensembl" id="ENSCJAT00000140981.1">
    <property type="protein sequence ID" value="ENSCJAP00000085801.1"/>
    <property type="gene ID" value="ENSCJAG00000071689.1"/>
</dbReference>
<evidence type="ECO:0000256" key="6">
    <source>
        <dbReference type="ARBA" id="ARBA00022840"/>
    </source>
</evidence>
<dbReference type="InterPro" id="IPR017441">
    <property type="entry name" value="Protein_kinase_ATP_BS"/>
</dbReference>
<proteinExistence type="predicted"/>
<dbReference type="InterPro" id="IPR000719">
    <property type="entry name" value="Prot_kinase_dom"/>
</dbReference>
<dbReference type="RefSeq" id="XP_054110816.1">
    <property type="nucleotide sequence ID" value="XM_054254841.1"/>
</dbReference>
<reference evidence="12" key="3">
    <citation type="submission" date="2025-09" db="UniProtKB">
        <authorList>
            <consortium name="Ensembl"/>
        </authorList>
    </citation>
    <scope>IDENTIFICATION</scope>
</reference>
<feature type="binding site" evidence="9">
    <location>
        <position position="46"/>
    </location>
    <ligand>
        <name>ATP</name>
        <dbReference type="ChEBI" id="CHEBI:30616"/>
    </ligand>
</feature>
<keyword evidence="5" id="KW-0418">Kinase</keyword>
<sequence>MRQGLASTSPALRPPYYQILNFIGRGAFGEVTLARHLMTGIRVAVKTINRTSFLSSHREMTVLQSVRHGNIINLYQMINSREACHFVMEYAAGGSLANWLDHHIVEEEEARGKFQQMLSAVSYLHRRSIAHRDLKPDNMLLDGNGNIKIADFGSAITFYEGQRLRAGHGTLPYMAPELFGAQGYECPAMDIWSLGVTLYQMVSNSLPFFAVSRFQLISLILSGQYVIRHYFSEGLKSLIKNLLISNPNERPTADKVLRDPWVNNGQDLPPATYEEPIEDHPNCETIRLLVAMGLKPENIVKAIEGHVFNYPMATYRIVDGEKKPSITTPQSLAPGDPTCLVTEISSSPAGLHRKSDPQHAPTASLTIERNCGDVENLARQALQCDRVASSTVSAIGGGGALETLAEQAPQRDLVSAASSKCSTGSENLETLAQPALPHNLTAASTQITTQSTVAQQPAHEGSVLQAGQPEAVLARPRRGWSCRRAARRCIAIIRRCCCCLCPPKRQSKRAHPREKIGEDEGPKPEMPRSNVGACSTLYKKI</sequence>
<dbReference type="RefSeq" id="XP_054110831.1">
    <property type="nucleotide sequence ID" value="XM_054254856.1"/>
</dbReference>
<dbReference type="Pfam" id="PF00069">
    <property type="entry name" value="Pkinase"/>
    <property type="match status" value="1"/>
</dbReference>
<dbReference type="RefSeq" id="XP_054110815.1">
    <property type="nucleotide sequence ID" value="XM_054254840.1"/>
</dbReference>
<evidence type="ECO:0000256" key="10">
    <source>
        <dbReference type="SAM" id="MobiDB-lite"/>
    </source>
</evidence>
<dbReference type="RefSeq" id="XP_054110819.1">
    <property type="nucleotide sequence ID" value="XM_054254844.1"/>
</dbReference>
<dbReference type="RefSeq" id="XP_054110822.1">
    <property type="nucleotide sequence ID" value="XM_054254847.1"/>
</dbReference>
<dbReference type="GO" id="GO:0005737">
    <property type="term" value="C:cytoplasm"/>
    <property type="evidence" value="ECO:0007669"/>
    <property type="project" value="TreeGrafter"/>
</dbReference>
<evidence type="ECO:0000256" key="9">
    <source>
        <dbReference type="PROSITE-ProRule" id="PRU10141"/>
    </source>
</evidence>
<evidence type="ECO:0000256" key="5">
    <source>
        <dbReference type="ARBA" id="ARBA00022777"/>
    </source>
</evidence>
<dbReference type="GO" id="GO:0035556">
    <property type="term" value="P:intracellular signal transduction"/>
    <property type="evidence" value="ECO:0007669"/>
    <property type="project" value="TreeGrafter"/>
</dbReference>
<evidence type="ECO:0000256" key="2">
    <source>
        <dbReference type="ARBA" id="ARBA00022527"/>
    </source>
</evidence>
<dbReference type="GO" id="GO:0005524">
    <property type="term" value="F:ATP binding"/>
    <property type="evidence" value="ECO:0007669"/>
    <property type="project" value="UniProtKB-UniRule"/>
</dbReference>
<dbReference type="RefSeq" id="XP_054110824.1">
    <property type="nucleotide sequence ID" value="XM_054254849.1"/>
</dbReference>
<dbReference type="RefSeq" id="XP_054110826.1">
    <property type="nucleotide sequence ID" value="XM_054254851.1"/>
</dbReference>
<gene>
    <name evidence="12" type="primary">LOC100402012</name>
</gene>
<dbReference type="RefSeq" id="XP_054110827.1">
    <property type="nucleotide sequence ID" value="XM_054254852.1"/>
</dbReference>
<keyword evidence="6 9" id="KW-0067">ATP-binding</keyword>
<dbReference type="RefSeq" id="XP_054110812.1">
    <property type="nucleotide sequence ID" value="XM_054254837.1"/>
</dbReference>
<reference evidence="12" key="2">
    <citation type="submission" date="2025-08" db="UniProtKB">
        <authorList>
            <consortium name="Ensembl"/>
        </authorList>
    </citation>
    <scope>IDENTIFICATION</scope>
</reference>
<name>A0A8I3WC81_CALJA</name>
<dbReference type="EC" id="2.7.11.1" evidence="1"/>
<dbReference type="InterPro" id="IPR008271">
    <property type="entry name" value="Ser/Thr_kinase_AS"/>
</dbReference>
<dbReference type="PANTHER" id="PTHR24346:SF82">
    <property type="entry name" value="KP78A-RELATED"/>
    <property type="match status" value="1"/>
</dbReference>
<dbReference type="GeneTree" id="ENSGT00940000160886"/>
<dbReference type="GeneID" id="100402012"/>
<dbReference type="RefSeq" id="XP_054110829.1">
    <property type="nucleotide sequence ID" value="XM_054254854.1"/>
</dbReference>
<dbReference type="SUPFAM" id="SSF56112">
    <property type="entry name" value="Protein kinase-like (PK-like)"/>
    <property type="match status" value="1"/>
</dbReference>
<dbReference type="Proteomes" id="UP000008225">
    <property type="component" value="Chromosome 4"/>
</dbReference>
<dbReference type="RefSeq" id="XP_054110828.1">
    <property type="nucleotide sequence ID" value="XM_054254853.1"/>
</dbReference>
<dbReference type="PANTHER" id="PTHR24346">
    <property type="entry name" value="MAP/MICROTUBULE AFFINITY-REGULATING KINASE"/>
    <property type="match status" value="1"/>
</dbReference>
<protein>
    <recommendedName>
        <fullName evidence="1">non-specific serine/threonine protein kinase</fullName>
        <ecNumber evidence="1">2.7.11.1</ecNumber>
    </recommendedName>
</protein>
<dbReference type="PROSITE" id="PS50011">
    <property type="entry name" value="PROTEIN_KINASE_DOM"/>
    <property type="match status" value="1"/>
</dbReference>
<organism evidence="12 13">
    <name type="scientific">Callithrix jacchus</name>
    <name type="common">White-tufted-ear marmoset</name>
    <name type="synonym">Simia Jacchus</name>
    <dbReference type="NCBI Taxonomy" id="9483"/>
    <lineage>
        <taxon>Eukaryota</taxon>
        <taxon>Metazoa</taxon>
        <taxon>Chordata</taxon>
        <taxon>Craniata</taxon>
        <taxon>Vertebrata</taxon>
        <taxon>Euteleostomi</taxon>
        <taxon>Mammalia</taxon>
        <taxon>Eutheria</taxon>
        <taxon>Euarchontoglires</taxon>
        <taxon>Primates</taxon>
        <taxon>Haplorrhini</taxon>
        <taxon>Platyrrhini</taxon>
        <taxon>Cebidae</taxon>
        <taxon>Callitrichinae</taxon>
        <taxon>Callithrix</taxon>
        <taxon>Callithrix</taxon>
    </lineage>
</organism>
<feature type="domain" description="Protein kinase" evidence="11">
    <location>
        <begin position="17"/>
        <end position="262"/>
    </location>
</feature>
<dbReference type="RefSeq" id="XP_054110832.1">
    <property type="nucleotide sequence ID" value="XM_054254857.1"/>
</dbReference>
<evidence type="ECO:0000256" key="7">
    <source>
        <dbReference type="ARBA" id="ARBA00047899"/>
    </source>
</evidence>
<dbReference type="RefSeq" id="XP_054110833.1">
    <property type="nucleotide sequence ID" value="XM_054254858.1"/>
</dbReference>
<dbReference type="RefSeq" id="XP_054110830.1">
    <property type="nucleotide sequence ID" value="XM_054254855.1"/>
</dbReference>
<evidence type="ECO:0000313" key="13">
    <source>
        <dbReference type="Proteomes" id="UP000008225"/>
    </source>
</evidence>
<evidence type="ECO:0000256" key="8">
    <source>
        <dbReference type="ARBA" id="ARBA00048679"/>
    </source>
</evidence>
<dbReference type="PROSITE" id="PS00108">
    <property type="entry name" value="PROTEIN_KINASE_ST"/>
    <property type="match status" value="1"/>
</dbReference>
<dbReference type="RefSeq" id="XP_054110825.1">
    <property type="nucleotide sequence ID" value="XM_054254850.1"/>
</dbReference>
<dbReference type="PROSITE" id="PS00107">
    <property type="entry name" value="PROTEIN_KINASE_ATP"/>
    <property type="match status" value="1"/>
</dbReference>
<dbReference type="Gene3D" id="1.10.510.10">
    <property type="entry name" value="Transferase(Phosphotransferase) domain 1"/>
    <property type="match status" value="1"/>
</dbReference>
<comment type="catalytic activity">
    <reaction evidence="7">
        <text>L-threonyl-[protein] + ATP = O-phospho-L-threonyl-[protein] + ADP + H(+)</text>
        <dbReference type="Rhea" id="RHEA:46608"/>
        <dbReference type="Rhea" id="RHEA-COMP:11060"/>
        <dbReference type="Rhea" id="RHEA-COMP:11605"/>
        <dbReference type="ChEBI" id="CHEBI:15378"/>
        <dbReference type="ChEBI" id="CHEBI:30013"/>
        <dbReference type="ChEBI" id="CHEBI:30616"/>
        <dbReference type="ChEBI" id="CHEBI:61977"/>
        <dbReference type="ChEBI" id="CHEBI:456216"/>
        <dbReference type="EC" id="2.7.11.1"/>
    </reaction>
</comment>
<dbReference type="RefSeq" id="XP_054110813.1">
    <property type="nucleotide sequence ID" value="XM_054254838.1"/>
</dbReference>
<evidence type="ECO:0000256" key="3">
    <source>
        <dbReference type="ARBA" id="ARBA00022679"/>
    </source>
</evidence>
<dbReference type="InterPro" id="IPR011009">
    <property type="entry name" value="Kinase-like_dom_sf"/>
</dbReference>
<dbReference type="RefSeq" id="XP_054110818.1">
    <property type="nucleotide sequence ID" value="XM_054254843.1"/>
</dbReference>
<dbReference type="FunFam" id="1.10.510.10:FF:000571">
    <property type="entry name" value="Maternal embryonic leucine zipper kinase"/>
    <property type="match status" value="1"/>
</dbReference>
<evidence type="ECO:0000256" key="1">
    <source>
        <dbReference type="ARBA" id="ARBA00012513"/>
    </source>
</evidence>
<keyword evidence="2" id="KW-0723">Serine/threonine-protein kinase</keyword>
<dbReference type="RefSeq" id="XP_054110814.1">
    <property type="nucleotide sequence ID" value="XM_054254839.1"/>
</dbReference>
<dbReference type="RefSeq" id="XP_054110821.1">
    <property type="nucleotide sequence ID" value="XM_054254846.1"/>
</dbReference>